<dbReference type="Proteomes" id="UP000305888">
    <property type="component" value="Chromosome"/>
</dbReference>
<proteinExistence type="predicted"/>
<dbReference type="RefSeq" id="WP_138575176.1">
    <property type="nucleotide sequence ID" value="NZ_CP040818.1"/>
</dbReference>
<dbReference type="SUPFAM" id="SSF50129">
    <property type="entry name" value="GroES-like"/>
    <property type="match status" value="1"/>
</dbReference>
<dbReference type="InterPro" id="IPR036291">
    <property type="entry name" value="NAD(P)-bd_dom_sf"/>
</dbReference>
<evidence type="ECO:0000313" key="3">
    <source>
        <dbReference type="Proteomes" id="UP000305888"/>
    </source>
</evidence>
<evidence type="ECO:0000313" key="2">
    <source>
        <dbReference type="EMBL" id="QDL93142.1"/>
    </source>
</evidence>
<feature type="domain" description="Enoyl reductase (ER)" evidence="1">
    <location>
        <begin position="10"/>
        <end position="309"/>
    </location>
</feature>
<organism evidence="2 3">
    <name type="scientific">Paroceanicella profunda</name>
    <dbReference type="NCBI Taxonomy" id="2579971"/>
    <lineage>
        <taxon>Bacteria</taxon>
        <taxon>Pseudomonadati</taxon>
        <taxon>Pseudomonadota</taxon>
        <taxon>Alphaproteobacteria</taxon>
        <taxon>Rhodobacterales</taxon>
        <taxon>Paracoccaceae</taxon>
        <taxon>Paroceanicella</taxon>
    </lineage>
</organism>
<dbReference type="InterPro" id="IPR011032">
    <property type="entry name" value="GroES-like_sf"/>
</dbReference>
<gene>
    <name evidence="2" type="ORF">FDP22_15940</name>
</gene>
<dbReference type="PANTHER" id="PTHR43677:SF11">
    <property type="entry name" value="ZINC-CONTAINING ALCOHOL DEHYDROGENASE"/>
    <property type="match status" value="1"/>
</dbReference>
<protein>
    <submittedName>
        <fullName evidence="2">Zinc-binding alcohol dehydrogenase family protein</fullName>
    </submittedName>
</protein>
<sequence>MKAAIITSPGAQPRYGDFAEPAAGEGEIVVTVKAAPISPIVRVRAAQADIGDAGVVAGIDGVGTMPDGRRVYFLFPKAPFGALAERTLVPAALTVPVPDGLDDPAAAAVATSGLASWVALTRRAPMVAGQTVLVTGANGAAGRIALDIARHLGAGHTIAVARSAAKLQGLSADTGIALDAPDADRALKAVFDDGVDIVLDFVWGETAGRLIGAATAGRGSPGGEARTRYLVLGTSGGLTVPLSGYGFQSSGIELLGSGIGSVPVRDYLAAAGELLGAAASTALSPRYDVARLCDIASIWGQSGERRYVLLPDREIPGR</sequence>
<keyword evidence="3" id="KW-1185">Reference proteome</keyword>
<dbReference type="SMART" id="SM00829">
    <property type="entry name" value="PKS_ER"/>
    <property type="match status" value="1"/>
</dbReference>
<dbReference type="OrthoDB" id="5295340at2"/>
<reference evidence="2 3" key="1">
    <citation type="submission" date="2019-06" db="EMBL/GenBank/DDBJ databases">
        <title>Genome sequence of Rhodobacteraceae bacterium D4M1.</title>
        <authorList>
            <person name="Cao J."/>
        </authorList>
    </citation>
    <scope>NUCLEOTIDE SEQUENCE [LARGE SCALE GENOMIC DNA]</scope>
    <source>
        <strain evidence="2 3">D4M1</strain>
    </source>
</reference>
<dbReference type="InterPro" id="IPR020843">
    <property type="entry name" value="ER"/>
</dbReference>
<dbReference type="AlphaFoldDB" id="A0A5B8G213"/>
<accession>A0A5B8G213</accession>
<dbReference type="Gene3D" id="3.90.180.10">
    <property type="entry name" value="Medium-chain alcohol dehydrogenases, catalytic domain"/>
    <property type="match status" value="1"/>
</dbReference>
<evidence type="ECO:0000259" key="1">
    <source>
        <dbReference type="SMART" id="SM00829"/>
    </source>
</evidence>
<dbReference type="GO" id="GO:0016491">
    <property type="term" value="F:oxidoreductase activity"/>
    <property type="evidence" value="ECO:0007669"/>
    <property type="project" value="InterPro"/>
</dbReference>
<dbReference type="SUPFAM" id="SSF51735">
    <property type="entry name" value="NAD(P)-binding Rossmann-fold domains"/>
    <property type="match status" value="1"/>
</dbReference>
<dbReference type="KEGG" id="ppru:FDP22_15940"/>
<dbReference type="InterPro" id="IPR051397">
    <property type="entry name" value="Zn-ADH-like_protein"/>
</dbReference>
<dbReference type="EMBL" id="CP040818">
    <property type="protein sequence ID" value="QDL93142.1"/>
    <property type="molecule type" value="Genomic_DNA"/>
</dbReference>
<dbReference type="Gene3D" id="3.40.50.720">
    <property type="entry name" value="NAD(P)-binding Rossmann-like Domain"/>
    <property type="match status" value="1"/>
</dbReference>
<dbReference type="PANTHER" id="PTHR43677">
    <property type="entry name" value="SHORT-CHAIN DEHYDROGENASE/REDUCTASE"/>
    <property type="match status" value="1"/>
</dbReference>
<name>A0A5B8G213_9RHOB</name>